<evidence type="ECO:0000259" key="1">
    <source>
        <dbReference type="PROSITE" id="PS50921"/>
    </source>
</evidence>
<feature type="domain" description="ANTAR" evidence="1">
    <location>
        <begin position="19"/>
        <end position="80"/>
    </location>
</feature>
<dbReference type="Proteomes" id="UP000670475">
    <property type="component" value="Unassembled WGS sequence"/>
</dbReference>
<reference evidence="2" key="1">
    <citation type="submission" date="2021-03" db="EMBL/GenBank/DDBJ databases">
        <title>Whole genome sequence of Streptomyces bomunensis MMS17-BM035.</title>
        <authorList>
            <person name="Lee J.H."/>
        </authorList>
    </citation>
    <scope>NUCLEOTIDE SEQUENCE</scope>
    <source>
        <strain evidence="2">MMS17-BM035</strain>
    </source>
</reference>
<comment type="caution">
    <text evidence="2">The sequence shown here is derived from an EMBL/GenBank/DDBJ whole genome shotgun (WGS) entry which is preliminary data.</text>
</comment>
<gene>
    <name evidence="2" type="ORF">JFN87_00760</name>
</gene>
<dbReference type="EMBL" id="JAGIQL010000002">
    <property type="protein sequence ID" value="MBP0456033.1"/>
    <property type="molecule type" value="Genomic_DNA"/>
</dbReference>
<dbReference type="InterPro" id="IPR011006">
    <property type="entry name" value="CheY-like_superfamily"/>
</dbReference>
<dbReference type="PROSITE" id="PS50921">
    <property type="entry name" value="ANTAR"/>
    <property type="match status" value="1"/>
</dbReference>
<dbReference type="RefSeq" id="WP_209337820.1">
    <property type="nucleotide sequence ID" value="NZ_JAGIQL010000002.1"/>
</dbReference>
<evidence type="ECO:0000313" key="2">
    <source>
        <dbReference type="EMBL" id="MBP0456033.1"/>
    </source>
</evidence>
<organism evidence="2 3">
    <name type="scientific">Streptomyces montanisoli</name>
    <dbReference type="NCBI Taxonomy" id="2798581"/>
    <lineage>
        <taxon>Bacteria</taxon>
        <taxon>Bacillati</taxon>
        <taxon>Actinomycetota</taxon>
        <taxon>Actinomycetes</taxon>
        <taxon>Kitasatosporales</taxon>
        <taxon>Streptomycetaceae</taxon>
        <taxon>Streptomyces</taxon>
    </lineage>
</organism>
<dbReference type="Pfam" id="PF03861">
    <property type="entry name" value="ANTAR"/>
    <property type="match status" value="1"/>
</dbReference>
<name>A0A940MC67_9ACTN</name>
<accession>A0A940MC67</accession>
<dbReference type="SMART" id="SM01012">
    <property type="entry name" value="ANTAR"/>
    <property type="match status" value="1"/>
</dbReference>
<protein>
    <submittedName>
        <fullName evidence="2">ANTAR domain-containing protein</fullName>
    </submittedName>
</protein>
<proteinExistence type="predicted"/>
<dbReference type="InterPro" id="IPR036388">
    <property type="entry name" value="WH-like_DNA-bd_sf"/>
</dbReference>
<sequence length="108" mass="11950">MDTPPAQCPRETEQPADTMEALREQVGQLQQAVRAHAPVDQAIGALIAIGRMSPEEGWDVLREVSMNTNIKLRDVAHLVIEGARTGRFDNRLRGALSDRLHTFGHPSE</sequence>
<dbReference type="InterPro" id="IPR005561">
    <property type="entry name" value="ANTAR"/>
</dbReference>
<evidence type="ECO:0000313" key="3">
    <source>
        <dbReference type="Proteomes" id="UP000670475"/>
    </source>
</evidence>
<dbReference type="SUPFAM" id="SSF52172">
    <property type="entry name" value="CheY-like"/>
    <property type="match status" value="1"/>
</dbReference>
<keyword evidence="3" id="KW-1185">Reference proteome</keyword>
<dbReference type="GO" id="GO:0003723">
    <property type="term" value="F:RNA binding"/>
    <property type="evidence" value="ECO:0007669"/>
    <property type="project" value="InterPro"/>
</dbReference>
<dbReference type="Gene3D" id="1.10.10.10">
    <property type="entry name" value="Winged helix-like DNA-binding domain superfamily/Winged helix DNA-binding domain"/>
    <property type="match status" value="1"/>
</dbReference>
<dbReference type="AlphaFoldDB" id="A0A940MC67"/>